<dbReference type="EC" id="5.4.4.2" evidence="3"/>
<evidence type="ECO:0000256" key="5">
    <source>
        <dbReference type="ARBA" id="ARBA00041564"/>
    </source>
</evidence>
<dbReference type="Proteomes" id="UP000186666">
    <property type="component" value="Unassembled WGS sequence"/>
</dbReference>
<organism evidence="7 8">
    <name type="scientific">Paenibacillus macquariensis</name>
    <dbReference type="NCBI Taxonomy" id="948756"/>
    <lineage>
        <taxon>Bacteria</taxon>
        <taxon>Bacillati</taxon>
        <taxon>Bacillota</taxon>
        <taxon>Bacilli</taxon>
        <taxon>Bacillales</taxon>
        <taxon>Paenibacillaceae</taxon>
        <taxon>Paenibacillus</taxon>
    </lineage>
</organism>
<dbReference type="NCBIfam" id="NF005380">
    <property type="entry name" value="PRK06923.1"/>
    <property type="match status" value="1"/>
</dbReference>
<comment type="catalytic activity">
    <reaction evidence="1">
        <text>chorismate = isochorismate</text>
        <dbReference type="Rhea" id="RHEA:18985"/>
        <dbReference type="ChEBI" id="CHEBI:29748"/>
        <dbReference type="ChEBI" id="CHEBI:29780"/>
        <dbReference type="EC" id="5.4.4.2"/>
    </reaction>
</comment>
<accession>A0ABY1JMQ7</accession>
<dbReference type="PANTHER" id="PTHR42839">
    <property type="entry name" value="ISOCHORISMATE SYNTHASE ENTC"/>
    <property type="match status" value="1"/>
</dbReference>
<dbReference type="EMBL" id="FTNK01000002">
    <property type="protein sequence ID" value="SIQ47229.1"/>
    <property type="molecule type" value="Genomic_DNA"/>
</dbReference>
<dbReference type="Gene3D" id="3.60.120.10">
    <property type="entry name" value="Anthranilate synthase"/>
    <property type="match status" value="1"/>
</dbReference>
<dbReference type="SUPFAM" id="SSF56322">
    <property type="entry name" value="ADC synthase"/>
    <property type="match status" value="1"/>
</dbReference>
<dbReference type="Pfam" id="PF00425">
    <property type="entry name" value="Chorismate_bind"/>
    <property type="match status" value="1"/>
</dbReference>
<name>A0ABY1JMQ7_9BACL</name>
<evidence type="ECO:0000256" key="2">
    <source>
        <dbReference type="ARBA" id="ARBA00005297"/>
    </source>
</evidence>
<sequence length="403" mass="43604">MLKNEVAPAVATQLLEDYREGSSFFWSSPERTLLARGVHARLLSNEHGESNNFENLPERIAELLAHTKKSGHDISVVVGAIPFDYTKPSELIVPMSAEWAGPLLHNSEIKVNKSLITDYEVQEVPEAAEFAKGVNQVLLRLAQGDVQKVVLSRSIHITLPTVVDTHGLLRNLAQNNTHGYTFGISLLNEEPHTLVGASPELLVKKAGIQIIANPLAGSAARSEDSIEDERRAVALLASSKDRHEHAVVVAAVAAALHPYCKTLVVPDEPSLVQTNTMWHLSTEIVGELDDIRTSVLELAVALHPTPAVCGTPTDLAREVIKEIETFERGFFTGMVGWCDSNGDGEWAVTIRCAEVTGRSLRLFAGAGIVGGSTGEAELAETSAKFQTLFVAMGLKQQVDEMGE</sequence>
<evidence type="ECO:0000256" key="3">
    <source>
        <dbReference type="ARBA" id="ARBA00012824"/>
    </source>
</evidence>
<dbReference type="InterPro" id="IPR015890">
    <property type="entry name" value="Chorismate_C"/>
</dbReference>
<reference evidence="7 8" key="1">
    <citation type="submission" date="2017-01" db="EMBL/GenBank/DDBJ databases">
        <authorList>
            <person name="Varghese N."/>
            <person name="Submissions S."/>
        </authorList>
    </citation>
    <scope>NUCLEOTIDE SEQUENCE [LARGE SCALE GENOMIC DNA]</scope>
    <source>
        <strain evidence="7 8">ATCC 23464</strain>
    </source>
</reference>
<evidence type="ECO:0000313" key="8">
    <source>
        <dbReference type="Proteomes" id="UP000186666"/>
    </source>
</evidence>
<feature type="domain" description="Chorismate-utilising enzyme C-terminal" evidence="6">
    <location>
        <begin position="128"/>
        <end position="384"/>
    </location>
</feature>
<proteinExistence type="inferred from homology"/>
<dbReference type="InterPro" id="IPR005801">
    <property type="entry name" value="ADC_synthase"/>
</dbReference>
<keyword evidence="4" id="KW-0413">Isomerase</keyword>
<evidence type="ECO:0000256" key="4">
    <source>
        <dbReference type="ARBA" id="ARBA00023235"/>
    </source>
</evidence>
<evidence type="ECO:0000313" key="7">
    <source>
        <dbReference type="EMBL" id="SIQ47229.1"/>
    </source>
</evidence>
<dbReference type="NCBIfam" id="TIGR00543">
    <property type="entry name" value="isochor_syn"/>
    <property type="match status" value="1"/>
</dbReference>
<dbReference type="InterPro" id="IPR004561">
    <property type="entry name" value="IsoChor_synthase"/>
</dbReference>
<evidence type="ECO:0000256" key="1">
    <source>
        <dbReference type="ARBA" id="ARBA00000799"/>
    </source>
</evidence>
<comment type="caution">
    <text evidence="7">The sequence shown here is derived from an EMBL/GenBank/DDBJ whole genome shotgun (WGS) entry which is preliminary data.</text>
</comment>
<dbReference type="PANTHER" id="PTHR42839:SF2">
    <property type="entry name" value="ISOCHORISMATE SYNTHASE ENTC"/>
    <property type="match status" value="1"/>
</dbReference>
<evidence type="ECO:0000259" key="6">
    <source>
        <dbReference type="Pfam" id="PF00425"/>
    </source>
</evidence>
<comment type="similarity">
    <text evidence="2">Belongs to the isochorismate synthase family.</text>
</comment>
<keyword evidence="8" id="KW-1185">Reference proteome</keyword>
<gene>
    <name evidence="7" type="ORF">SAMN05421578_102146</name>
</gene>
<dbReference type="RefSeq" id="WP_068580734.1">
    <property type="nucleotide sequence ID" value="NZ_FTNK01000002.1"/>
</dbReference>
<protein>
    <recommendedName>
        <fullName evidence="3">isochorismate synthase</fullName>
        <ecNumber evidence="3">5.4.4.2</ecNumber>
    </recommendedName>
    <alternativeName>
        <fullName evidence="5">Isochorismate mutase</fullName>
    </alternativeName>
</protein>